<keyword evidence="8" id="KW-1133">Transmembrane helix</keyword>
<evidence type="ECO:0000313" key="12">
    <source>
        <dbReference type="Proteomes" id="UP000053664"/>
    </source>
</evidence>
<dbReference type="Proteomes" id="UP000053664">
    <property type="component" value="Unassembled WGS sequence"/>
</dbReference>
<organism evidence="11 12">
    <name type="scientific">Pseudozyma flocculosa PF-1</name>
    <dbReference type="NCBI Taxonomy" id="1277687"/>
    <lineage>
        <taxon>Eukaryota</taxon>
        <taxon>Fungi</taxon>
        <taxon>Dikarya</taxon>
        <taxon>Basidiomycota</taxon>
        <taxon>Ustilaginomycotina</taxon>
        <taxon>Ustilaginomycetes</taxon>
        <taxon>Ustilaginales</taxon>
        <taxon>Ustilaginaceae</taxon>
        <taxon>Pseudozyma</taxon>
    </lineage>
</organism>
<evidence type="ECO:0000256" key="5">
    <source>
        <dbReference type="ARBA" id="ARBA00022692"/>
    </source>
</evidence>
<dbReference type="Pfam" id="PF10681">
    <property type="entry name" value="Rot1"/>
    <property type="match status" value="1"/>
</dbReference>
<dbReference type="OrthoDB" id="5327821at2759"/>
<dbReference type="EMBL" id="KE361636">
    <property type="protein sequence ID" value="EPQ27965.1"/>
    <property type="molecule type" value="Genomic_DNA"/>
</dbReference>
<dbReference type="GO" id="GO:0051082">
    <property type="term" value="F:unfolded protein binding"/>
    <property type="evidence" value="ECO:0007669"/>
    <property type="project" value="TreeGrafter"/>
</dbReference>
<evidence type="ECO:0000256" key="6">
    <source>
        <dbReference type="ARBA" id="ARBA00022729"/>
    </source>
</evidence>
<evidence type="ECO:0000256" key="9">
    <source>
        <dbReference type="ARBA" id="ARBA00023136"/>
    </source>
</evidence>
<evidence type="ECO:0000256" key="4">
    <source>
        <dbReference type="ARBA" id="ARBA00017291"/>
    </source>
</evidence>
<keyword evidence="5" id="KW-0812">Transmembrane</keyword>
<dbReference type="PANTHER" id="PTHR28090">
    <property type="entry name" value="PROTEIN ROT1"/>
    <property type="match status" value="1"/>
</dbReference>
<dbReference type="GO" id="GO:0006458">
    <property type="term" value="P:'de novo' protein folding"/>
    <property type="evidence" value="ECO:0007669"/>
    <property type="project" value="InterPro"/>
</dbReference>
<evidence type="ECO:0000256" key="1">
    <source>
        <dbReference type="ARBA" id="ARBA00004115"/>
    </source>
</evidence>
<dbReference type="KEGG" id="pfp:PFL1_04292"/>
<evidence type="ECO:0000256" key="8">
    <source>
        <dbReference type="ARBA" id="ARBA00022989"/>
    </source>
</evidence>
<dbReference type="InterPro" id="IPR019623">
    <property type="entry name" value="Rot1"/>
</dbReference>
<feature type="chain" id="PRO_5001599523" description="Protein ROT1" evidence="10">
    <location>
        <begin position="27"/>
        <end position="230"/>
    </location>
</feature>
<evidence type="ECO:0000256" key="7">
    <source>
        <dbReference type="ARBA" id="ARBA00022824"/>
    </source>
</evidence>
<protein>
    <recommendedName>
        <fullName evidence="4">Protein ROT1</fullName>
    </recommendedName>
    <alternativeName>
        <fullName evidence="3">Protein rot1</fullName>
    </alternativeName>
</protein>
<gene>
    <name evidence="11" type="ORF">PFL1_04292</name>
</gene>
<dbReference type="GO" id="GO:0005789">
    <property type="term" value="C:endoplasmic reticulum membrane"/>
    <property type="evidence" value="ECO:0007669"/>
    <property type="project" value="UniProtKB-SubCell"/>
</dbReference>
<sequence length="230" mass="25421">MSQTLSSVIAALLFAVCASLTVPVQAQNINNNVATMTRNLTGTWSTGSGAVLTGVNFYNPVDRSFTLPLTAGESYSFTSDGFWEQASVKWISNPSEPDCPTLHAIWQHGTYQIYPSNNTVHLEPFWGDGHQYMSAYCSTPNSQKLASSGPSTLGTWMGVSDKSDGTLAAYNQMEEFRLPTFDIDLHYGVPFDVLFLQIPSGKRKNRLYKYLDPPQMLPTEQLHVEVYGAM</sequence>
<dbReference type="AlphaFoldDB" id="A0A061H7H0"/>
<name>A0A061H7H0_9BASI</name>
<keyword evidence="7" id="KW-0256">Endoplasmic reticulum</keyword>
<accession>A0A061H7H0</accession>
<keyword evidence="9" id="KW-0472">Membrane</keyword>
<comment type="similarity">
    <text evidence="2">Belongs to the ROT1 family.</text>
</comment>
<dbReference type="RefSeq" id="XP_007880010.1">
    <property type="nucleotide sequence ID" value="XM_007881819.1"/>
</dbReference>
<evidence type="ECO:0000256" key="3">
    <source>
        <dbReference type="ARBA" id="ARBA00016195"/>
    </source>
</evidence>
<dbReference type="GeneID" id="19318398"/>
<proteinExistence type="inferred from homology"/>
<dbReference type="PANTHER" id="PTHR28090:SF1">
    <property type="entry name" value="PROTEIN ROT1"/>
    <property type="match status" value="1"/>
</dbReference>
<keyword evidence="6 10" id="KW-0732">Signal</keyword>
<evidence type="ECO:0000313" key="11">
    <source>
        <dbReference type="EMBL" id="EPQ27965.1"/>
    </source>
</evidence>
<feature type="signal peptide" evidence="10">
    <location>
        <begin position="1"/>
        <end position="26"/>
    </location>
</feature>
<dbReference type="HOGENOM" id="CLU_071622_1_0_1"/>
<evidence type="ECO:0000256" key="2">
    <source>
        <dbReference type="ARBA" id="ARBA00007149"/>
    </source>
</evidence>
<comment type="subcellular location">
    <subcellularLocation>
        <location evidence="1">Endoplasmic reticulum membrane</location>
        <topology evidence="1">Single-pass type I membrane protein</topology>
    </subcellularLocation>
</comment>
<reference evidence="11 12" key="1">
    <citation type="journal article" date="2013" name="Plant Cell">
        <title>The transition from a phytopathogenic smut ancestor to an anamorphic biocontrol agent deciphered by comparative whole-genome analysis.</title>
        <authorList>
            <person name="Lefebvre F."/>
            <person name="Joly D.L."/>
            <person name="Labbe C."/>
            <person name="Teichmann B."/>
            <person name="Linning R."/>
            <person name="Belzile F."/>
            <person name="Bakkeren G."/>
            <person name="Belanger R.R."/>
        </authorList>
    </citation>
    <scope>NUCLEOTIDE SEQUENCE [LARGE SCALE GENOMIC DNA]</scope>
    <source>
        <strain evidence="11 12">PF-1</strain>
    </source>
</reference>
<evidence type="ECO:0000256" key="10">
    <source>
        <dbReference type="SAM" id="SignalP"/>
    </source>
</evidence>